<dbReference type="InterPro" id="IPR008972">
    <property type="entry name" value="Cupredoxin"/>
</dbReference>
<dbReference type="OrthoDB" id="2121828at2759"/>
<keyword evidence="2" id="KW-0479">Metal-binding</keyword>
<keyword evidence="3 7" id="KW-0732">Signal</keyword>
<comment type="similarity">
    <text evidence="1">Belongs to the multicopper oxidase family.</text>
</comment>
<sequence>MLWSLLCTAVAVADTAVGAKLHEHRDGFFSPDAVLRVKGQNITAGGIHKFAPVVNGSMPGPTLRIPENQVIWIRVYNDMHDENLTMHWHGLAQAAYPFSDGTPLASQWPIPPQHFFDYELKTEKGSAGSYFYHSHIGLQAMTACGALIVRDSGPPPYSVDGEKIVFLQELWKQPDEGMVEDLLATPTKWPGEPNTWLINGKASNDNSSHPTDPNDSNELAVFDVEPDQTYRFRFIAASALSLALLAFEDHNQLDIIQADGSYTKPYPVDLIQIGTGQRLEALLKTKNCAELETQHEEKLDFYMQLQTGGRTRNVTNYAVLRYKNTCGFQEVSRLSTTKNPSNQRDLPELPDTIEGYLDYKLEPLDESGEKFPTAAEVSRRVILNMQQIRKSYVVWTINNQSWSEETKKSLPHTVPEEPYLVSMYHNRTRYLPDYGAAVANGGLDPHTQTYPARIGEVVEVVLQQIGNIGLGPGSADRKKFKFDTKAQVHPWHAHGAHFWDAGGGPGGWDPEKVEKQLAGTRPVLRDTTIVYGYGQETEAGTKAGWRVWRMRITQPGVWMVHCHILAHMVSGMQTVWVHGDGKDLLKAPRPDVAGYLEYGGDAYGNVSHAPRVLHFHELDAPRRASPVDVDVDS</sequence>
<dbReference type="GO" id="GO:0005507">
    <property type="term" value="F:copper ion binding"/>
    <property type="evidence" value="ECO:0007669"/>
    <property type="project" value="InterPro"/>
</dbReference>
<reference evidence="11 12" key="1">
    <citation type="journal article" date="2014" name="Genome Biol. Evol.">
        <title>Comparative genomics and transcriptomics analyses reveal divergent lifestyle features of nematode endoparasitic fungus Hirsutella minnesotensis.</title>
        <authorList>
            <person name="Lai Y."/>
            <person name="Liu K."/>
            <person name="Zhang X."/>
            <person name="Zhang X."/>
            <person name="Li K."/>
            <person name="Wang N."/>
            <person name="Shu C."/>
            <person name="Wu Y."/>
            <person name="Wang C."/>
            <person name="Bushley K.E."/>
            <person name="Xiang M."/>
            <person name="Liu X."/>
        </authorList>
    </citation>
    <scope>NUCLEOTIDE SEQUENCE [LARGE SCALE GENOMIC DNA]</scope>
    <source>
        <strain evidence="11 12">3608</strain>
    </source>
</reference>
<feature type="signal peptide" evidence="7">
    <location>
        <begin position="1"/>
        <end position="18"/>
    </location>
</feature>
<name>A0A0F7ZM64_9HYPO</name>
<evidence type="ECO:0000259" key="10">
    <source>
        <dbReference type="Pfam" id="PF07732"/>
    </source>
</evidence>
<evidence type="ECO:0008006" key="13">
    <source>
        <dbReference type="Google" id="ProtNLM"/>
    </source>
</evidence>
<dbReference type="SUPFAM" id="SSF49503">
    <property type="entry name" value="Cupredoxins"/>
    <property type="match status" value="3"/>
</dbReference>
<dbReference type="InterPro" id="IPR001117">
    <property type="entry name" value="Cu-oxidase_2nd"/>
</dbReference>
<dbReference type="PROSITE" id="PS00080">
    <property type="entry name" value="MULTICOPPER_OXIDASE2"/>
    <property type="match status" value="1"/>
</dbReference>
<keyword evidence="5" id="KW-0186">Copper</keyword>
<dbReference type="Gene3D" id="2.60.40.420">
    <property type="entry name" value="Cupredoxins - blue copper proteins"/>
    <property type="match status" value="3"/>
</dbReference>
<dbReference type="Pfam" id="PF07732">
    <property type="entry name" value="Cu-oxidase_3"/>
    <property type="match status" value="1"/>
</dbReference>
<accession>A0A0F7ZM64</accession>
<dbReference type="PANTHER" id="PTHR11709:SF394">
    <property type="entry name" value="FI03373P-RELATED"/>
    <property type="match status" value="1"/>
</dbReference>
<evidence type="ECO:0000256" key="5">
    <source>
        <dbReference type="ARBA" id="ARBA00023008"/>
    </source>
</evidence>
<evidence type="ECO:0000313" key="12">
    <source>
        <dbReference type="Proteomes" id="UP000054481"/>
    </source>
</evidence>
<dbReference type="InterPro" id="IPR045087">
    <property type="entry name" value="Cu-oxidase_fam"/>
</dbReference>
<evidence type="ECO:0000256" key="4">
    <source>
        <dbReference type="ARBA" id="ARBA00023002"/>
    </source>
</evidence>
<dbReference type="Pfam" id="PF00394">
    <property type="entry name" value="Cu-oxidase"/>
    <property type="match status" value="1"/>
</dbReference>
<evidence type="ECO:0000256" key="6">
    <source>
        <dbReference type="ARBA" id="ARBA00023180"/>
    </source>
</evidence>
<dbReference type="InterPro" id="IPR017762">
    <property type="entry name" value="Multicopper_oxidase_fun"/>
</dbReference>
<dbReference type="Proteomes" id="UP000054481">
    <property type="component" value="Unassembled WGS sequence"/>
</dbReference>
<gene>
    <name evidence="11" type="ORF">HIM_08887</name>
</gene>
<dbReference type="InterPro" id="IPR002355">
    <property type="entry name" value="Cu_oxidase_Cu_BS"/>
</dbReference>
<dbReference type="InterPro" id="IPR011707">
    <property type="entry name" value="Cu-oxidase-like_N"/>
</dbReference>
<organism evidence="11 12">
    <name type="scientific">Hirsutella minnesotensis 3608</name>
    <dbReference type="NCBI Taxonomy" id="1043627"/>
    <lineage>
        <taxon>Eukaryota</taxon>
        <taxon>Fungi</taxon>
        <taxon>Dikarya</taxon>
        <taxon>Ascomycota</taxon>
        <taxon>Pezizomycotina</taxon>
        <taxon>Sordariomycetes</taxon>
        <taxon>Hypocreomycetidae</taxon>
        <taxon>Hypocreales</taxon>
        <taxon>Ophiocordycipitaceae</taxon>
        <taxon>Hirsutella</taxon>
    </lineage>
</organism>
<evidence type="ECO:0000256" key="2">
    <source>
        <dbReference type="ARBA" id="ARBA00022723"/>
    </source>
</evidence>
<evidence type="ECO:0000259" key="8">
    <source>
        <dbReference type="Pfam" id="PF00394"/>
    </source>
</evidence>
<feature type="chain" id="PRO_5002525908" description="L-ascorbate oxidase" evidence="7">
    <location>
        <begin position="19"/>
        <end position="633"/>
    </location>
</feature>
<feature type="domain" description="Plastocyanin-like" evidence="8">
    <location>
        <begin position="163"/>
        <end position="324"/>
    </location>
</feature>
<keyword evidence="12" id="KW-1185">Reference proteome</keyword>
<feature type="domain" description="Plastocyanin-like" evidence="10">
    <location>
        <begin position="47"/>
        <end position="152"/>
    </location>
</feature>
<feature type="domain" description="Plastocyanin-like" evidence="9">
    <location>
        <begin position="433"/>
        <end position="579"/>
    </location>
</feature>
<proteinExistence type="inferred from homology"/>
<dbReference type="InterPro" id="IPR033138">
    <property type="entry name" value="Cu_oxidase_CS"/>
</dbReference>
<dbReference type="Pfam" id="PF07731">
    <property type="entry name" value="Cu-oxidase_2"/>
    <property type="match status" value="1"/>
</dbReference>
<dbReference type="PROSITE" id="PS00079">
    <property type="entry name" value="MULTICOPPER_OXIDASE1"/>
    <property type="match status" value="1"/>
</dbReference>
<keyword evidence="6" id="KW-0325">Glycoprotein</keyword>
<evidence type="ECO:0000259" key="9">
    <source>
        <dbReference type="Pfam" id="PF07731"/>
    </source>
</evidence>
<protein>
    <recommendedName>
        <fullName evidence="13">L-ascorbate oxidase</fullName>
    </recommendedName>
</protein>
<evidence type="ECO:0000256" key="7">
    <source>
        <dbReference type="SAM" id="SignalP"/>
    </source>
</evidence>
<dbReference type="InterPro" id="IPR011706">
    <property type="entry name" value="Cu-oxidase_C"/>
</dbReference>
<evidence type="ECO:0000256" key="1">
    <source>
        <dbReference type="ARBA" id="ARBA00010609"/>
    </source>
</evidence>
<evidence type="ECO:0000256" key="3">
    <source>
        <dbReference type="ARBA" id="ARBA00022729"/>
    </source>
</evidence>
<dbReference type="GO" id="GO:0016491">
    <property type="term" value="F:oxidoreductase activity"/>
    <property type="evidence" value="ECO:0007669"/>
    <property type="project" value="UniProtKB-KW"/>
</dbReference>
<dbReference type="EMBL" id="KQ030563">
    <property type="protein sequence ID" value="KJZ71745.1"/>
    <property type="molecule type" value="Genomic_DNA"/>
</dbReference>
<evidence type="ECO:0000313" key="11">
    <source>
        <dbReference type="EMBL" id="KJZ71745.1"/>
    </source>
</evidence>
<dbReference type="PANTHER" id="PTHR11709">
    <property type="entry name" value="MULTI-COPPER OXIDASE"/>
    <property type="match status" value="1"/>
</dbReference>
<dbReference type="NCBIfam" id="TIGR03390">
    <property type="entry name" value="ascorbOXfungal"/>
    <property type="match status" value="1"/>
</dbReference>
<keyword evidence="4" id="KW-0560">Oxidoreductase</keyword>
<dbReference type="AlphaFoldDB" id="A0A0F7ZM64"/>